<keyword evidence="1" id="KW-0812">Transmembrane</keyword>
<dbReference type="EMBL" id="AXCM01000669">
    <property type="status" value="NOT_ANNOTATED_CDS"/>
    <property type="molecule type" value="Genomic_DNA"/>
</dbReference>
<proteinExistence type="predicted"/>
<keyword evidence="3" id="KW-1185">Reference proteome</keyword>
<sequence>MHVEMKLTAIIGLLASIHFRPMRSYQLEYSDCPSIQVASKIRDVNRDFFHLKAWYIYAHTDPHPNYLSMFHMPKGISPSPQCLRLLSEKQRGLLVIRYIFPSHTELYRVTLYNEDTSAETYQQVHNHKNLYKLYRRFTSVQVLVTDGDTYVVFYGCQKVRNKALIGLMFLVRTDVYDHFTPPPGLMELLWLKLSFNVTQNLPQTEQECDYKGALQDTYRKIMEGYLRDKAKQELRERIEQQFAIGIRNFFICVFSFMLWLLGMNKLIDKYVFGLKY</sequence>
<dbReference type="EMBL" id="AXCM01000670">
    <property type="status" value="NOT_ANNOTATED_CDS"/>
    <property type="molecule type" value="Genomic_DNA"/>
</dbReference>
<reference evidence="3" key="1">
    <citation type="submission" date="2013-09" db="EMBL/GenBank/DDBJ databases">
        <title>The Genome Sequence of Anopheles culicifacies species A.</title>
        <authorList>
            <consortium name="The Broad Institute Genomics Platform"/>
            <person name="Neafsey D.E."/>
            <person name="Besansky N."/>
            <person name="Howell P."/>
            <person name="Walton C."/>
            <person name="Young S.K."/>
            <person name="Zeng Q."/>
            <person name="Gargeya S."/>
            <person name="Fitzgerald M."/>
            <person name="Haas B."/>
            <person name="Abouelleil A."/>
            <person name="Allen A.W."/>
            <person name="Alvarado L."/>
            <person name="Arachchi H.M."/>
            <person name="Berlin A.M."/>
            <person name="Chapman S.B."/>
            <person name="Gainer-Dewar J."/>
            <person name="Goldberg J."/>
            <person name="Griggs A."/>
            <person name="Gujja S."/>
            <person name="Hansen M."/>
            <person name="Howarth C."/>
            <person name="Imamovic A."/>
            <person name="Ireland A."/>
            <person name="Larimer J."/>
            <person name="McCowan C."/>
            <person name="Murphy C."/>
            <person name="Pearson M."/>
            <person name="Poon T.W."/>
            <person name="Priest M."/>
            <person name="Roberts A."/>
            <person name="Saif S."/>
            <person name="Shea T."/>
            <person name="Sisk P."/>
            <person name="Sykes S."/>
            <person name="Wortman J."/>
            <person name="Nusbaum C."/>
            <person name="Birren B."/>
        </authorList>
    </citation>
    <scope>NUCLEOTIDE SEQUENCE [LARGE SCALE GENOMIC DNA]</scope>
    <source>
        <strain evidence="3">A-37</strain>
    </source>
</reference>
<organism evidence="2 3">
    <name type="scientific">Anopheles culicifacies</name>
    <dbReference type="NCBI Taxonomy" id="139723"/>
    <lineage>
        <taxon>Eukaryota</taxon>
        <taxon>Metazoa</taxon>
        <taxon>Ecdysozoa</taxon>
        <taxon>Arthropoda</taxon>
        <taxon>Hexapoda</taxon>
        <taxon>Insecta</taxon>
        <taxon>Pterygota</taxon>
        <taxon>Neoptera</taxon>
        <taxon>Endopterygota</taxon>
        <taxon>Diptera</taxon>
        <taxon>Nematocera</taxon>
        <taxon>Culicoidea</taxon>
        <taxon>Culicidae</taxon>
        <taxon>Anophelinae</taxon>
        <taxon>Anopheles</taxon>
        <taxon>culicifacies species complex</taxon>
    </lineage>
</organism>
<dbReference type="AlphaFoldDB" id="A0A182LZE8"/>
<feature type="transmembrane region" description="Helical" evidence="1">
    <location>
        <begin position="242"/>
        <end position="261"/>
    </location>
</feature>
<reference evidence="2" key="2">
    <citation type="submission" date="2020-05" db="UniProtKB">
        <authorList>
            <consortium name="EnsemblMetazoa"/>
        </authorList>
    </citation>
    <scope>IDENTIFICATION</scope>
    <source>
        <strain evidence="2">A-37</strain>
    </source>
</reference>
<name>A0A182LZE8_9DIPT</name>
<dbReference type="VEuPathDB" id="VectorBase:ACUA005661"/>
<evidence type="ECO:0000256" key="1">
    <source>
        <dbReference type="SAM" id="Phobius"/>
    </source>
</evidence>
<dbReference type="Proteomes" id="UP000075883">
    <property type="component" value="Unassembled WGS sequence"/>
</dbReference>
<protein>
    <submittedName>
        <fullName evidence="2">Uncharacterized protein</fullName>
    </submittedName>
</protein>
<evidence type="ECO:0000313" key="2">
    <source>
        <dbReference type="EnsemblMetazoa" id="ACUA005661-PA"/>
    </source>
</evidence>
<dbReference type="EnsemblMetazoa" id="ACUA005661-RA">
    <property type="protein sequence ID" value="ACUA005661-PA"/>
    <property type="gene ID" value="ACUA005661"/>
</dbReference>
<evidence type="ECO:0000313" key="3">
    <source>
        <dbReference type="Proteomes" id="UP000075883"/>
    </source>
</evidence>
<accession>A0A182LZE8</accession>
<keyword evidence="1" id="KW-0472">Membrane</keyword>
<keyword evidence="1" id="KW-1133">Transmembrane helix</keyword>